<dbReference type="PANTHER" id="PTHR31735:SF1">
    <property type="entry name" value="VACUOLAR MEMBRANE PROTEIN YPL162C"/>
    <property type="match status" value="1"/>
</dbReference>
<feature type="transmembrane region" description="Helical" evidence="2">
    <location>
        <begin position="22"/>
        <end position="40"/>
    </location>
</feature>
<dbReference type="GO" id="GO:0016020">
    <property type="term" value="C:membrane"/>
    <property type="evidence" value="ECO:0007669"/>
    <property type="project" value="TreeGrafter"/>
</dbReference>
<keyword evidence="4" id="KW-1185">Reference proteome</keyword>
<evidence type="ECO:0000256" key="1">
    <source>
        <dbReference type="SAM" id="MobiDB-lite"/>
    </source>
</evidence>
<feature type="compositionally biased region" description="Polar residues" evidence="1">
    <location>
        <begin position="284"/>
        <end position="298"/>
    </location>
</feature>
<dbReference type="OrthoDB" id="431202at2759"/>
<feature type="transmembrane region" description="Helical" evidence="2">
    <location>
        <begin position="101"/>
        <end position="123"/>
    </location>
</feature>
<name>A0A1C7MXN0_9FUNG</name>
<protein>
    <recommendedName>
        <fullName evidence="5">Vacuolar membrane protein YPL162C</fullName>
    </recommendedName>
</protein>
<dbReference type="PANTHER" id="PTHR31735">
    <property type="entry name" value="VACUOLAR MEMBRANE PROTEIN YPL162C"/>
    <property type="match status" value="1"/>
</dbReference>
<dbReference type="Proteomes" id="UP000093000">
    <property type="component" value="Unassembled WGS sequence"/>
</dbReference>
<evidence type="ECO:0000313" key="4">
    <source>
        <dbReference type="Proteomes" id="UP000093000"/>
    </source>
</evidence>
<comment type="caution">
    <text evidence="3">The sequence shown here is derived from an EMBL/GenBank/DDBJ whole genome shotgun (WGS) entry which is preliminary data.</text>
</comment>
<dbReference type="InterPro" id="IPR022127">
    <property type="entry name" value="STIMATE/YPL162C"/>
</dbReference>
<dbReference type="EMBL" id="LUGH01001140">
    <property type="protein sequence ID" value="OBZ81580.1"/>
    <property type="molecule type" value="Genomic_DNA"/>
</dbReference>
<feature type="transmembrane region" description="Helical" evidence="2">
    <location>
        <begin position="152"/>
        <end position="171"/>
    </location>
</feature>
<evidence type="ECO:0008006" key="5">
    <source>
        <dbReference type="Google" id="ProtNLM"/>
    </source>
</evidence>
<dbReference type="InParanoid" id="A0A1C7MXN0"/>
<keyword evidence="2" id="KW-0812">Transmembrane</keyword>
<feature type="transmembrane region" description="Helical" evidence="2">
    <location>
        <begin position="191"/>
        <end position="214"/>
    </location>
</feature>
<feature type="transmembrane region" description="Helical" evidence="2">
    <location>
        <begin position="61"/>
        <end position="81"/>
    </location>
</feature>
<dbReference type="STRING" id="101091.A0A1C7MXN0"/>
<dbReference type="Pfam" id="PF12400">
    <property type="entry name" value="STIMATE"/>
    <property type="match status" value="1"/>
</dbReference>
<accession>A0A1C7MXN0</accession>
<keyword evidence="2" id="KW-0472">Membrane</keyword>
<feature type="region of interest" description="Disordered" evidence="1">
    <location>
        <begin position="234"/>
        <end position="309"/>
    </location>
</feature>
<gene>
    <name evidence="3" type="ORF">A0J61_10370</name>
</gene>
<dbReference type="AlphaFoldDB" id="A0A1C7MXN0"/>
<reference evidence="3 4" key="1">
    <citation type="submission" date="2016-03" db="EMBL/GenBank/DDBJ databases">
        <title>Choanephora cucurbitarum.</title>
        <authorList>
            <person name="Min B."/>
            <person name="Park H."/>
            <person name="Park J.-H."/>
            <person name="Shin H.-D."/>
            <person name="Choi I.-G."/>
        </authorList>
    </citation>
    <scope>NUCLEOTIDE SEQUENCE [LARGE SCALE GENOMIC DNA]</scope>
    <source>
        <strain evidence="3 4">KUS-F28377</strain>
    </source>
</reference>
<evidence type="ECO:0000256" key="2">
    <source>
        <dbReference type="SAM" id="Phobius"/>
    </source>
</evidence>
<keyword evidence="2" id="KW-1133">Transmembrane helix</keyword>
<evidence type="ECO:0000313" key="3">
    <source>
        <dbReference type="EMBL" id="OBZ81580.1"/>
    </source>
</evidence>
<sequence length="309" mass="35570">MLSVRSPEEELPEGGCQLMDGFGIFIQLCLATTAFSTLIYKRQREEPRRPIRIWALDVSKQLAGGIMIHSLNVIAAVFFGLDPEEGGGDRSNPCVWYFLNIFVDTTIGIGILWLILTGFKYLIAYWGLSGFQSGVYGEPPLTDQLKRWGKQLLVYVLSLLIMKMFVIAIFHLCPWLSDFGHWVLSWTVGNYRLQVAFVMLIFPLVMNIMQFWVIDTFIKHKSDQTKNIRLSRDEEDAETLLRSHSTDEDNLQEEEEEPLEPPPRYSIHEDDDNDSFVGIHRDNTFTQASSSSENQIISRENEYEMKSKK</sequence>
<proteinExistence type="predicted"/>
<feature type="compositionally biased region" description="Basic and acidic residues" evidence="1">
    <location>
        <begin position="299"/>
        <end position="309"/>
    </location>
</feature>
<organism evidence="3 4">
    <name type="scientific">Choanephora cucurbitarum</name>
    <dbReference type="NCBI Taxonomy" id="101091"/>
    <lineage>
        <taxon>Eukaryota</taxon>
        <taxon>Fungi</taxon>
        <taxon>Fungi incertae sedis</taxon>
        <taxon>Mucoromycota</taxon>
        <taxon>Mucoromycotina</taxon>
        <taxon>Mucoromycetes</taxon>
        <taxon>Mucorales</taxon>
        <taxon>Mucorineae</taxon>
        <taxon>Choanephoraceae</taxon>
        <taxon>Choanephoroideae</taxon>
        <taxon>Choanephora</taxon>
    </lineage>
</organism>
<feature type="compositionally biased region" description="Acidic residues" evidence="1">
    <location>
        <begin position="248"/>
        <end position="259"/>
    </location>
</feature>